<dbReference type="OrthoDB" id="1450319at2"/>
<dbReference type="RefSeq" id="WP_148660224.1">
    <property type="nucleotide sequence ID" value="NZ_CP012836.1"/>
</dbReference>
<dbReference type="KEGG" id="alm:AO498_10835"/>
<proteinExistence type="predicted"/>
<dbReference type="AlphaFoldDB" id="A0A142EP71"/>
<sequence>MNVSYFTVNLLRLSDQELIDRFNQEVGNSGWTAARGEFLLALRNQFSIRQIDYRLIGDFSGLSVARKIKLTSSRELVFED</sequence>
<dbReference type="EMBL" id="CP012836">
    <property type="protein sequence ID" value="AMQ56926.1"/>
    <property type="molecule type" value="Genomic_DNA"/>
</dbReference>
<reference evidence="2" key="1">
    <citation type="submission" date="2015-09" db="EMBL/GenBank/DDBJ databases">
        <title>Complete sequence of Algoriphagus sp. M8-2.</title>
        <authorList>
            <person name="Shintani M."/>
        </authorList>
    </citation>
    <scope>NUCLEOTIDE SEQUENCE [LARGE SCALE GENOMIC DNA]</scope>
    <source>
        <strain evidence="2">M8-2</strain>
    </source>
</reference>
<protein>
    <submittedName>
        <fullName evidence="1">Uncharacterized protein</fullName>
    </submittedName>
</protein>
<organism evidence="1 2">
    <name type="scientific">Algoriphagus sanaruensis</name>
    <dbReference type="NCBI Taxonomy" id="1727163"/>
    <lineage>
        <taxon>Bacteria</taxon>
        <taxon>Pseudomonadati</taxon>
        <taxon>Bacteroidota</taxon>
        <taxon>Cytophagia</taxon>
        <taxon>Cytophagales</taxon>
        <taxon>Cyclobacteriaceae</taxon>
        <taxon>Algoriphagus</taxon>
    </lineage>
</organism>
<evidence type="ECO:0000313" key="2">
    <source>
        <dbReference type="Proteomes" id="UP000073816"/>
    </source>
</evidence>
<name>A0A142EP71_9BACT</name>
<dbReference type="STRING" id="1727163.AO498_10835"/>
<keyword evidence="2" id="KW-1185">Reference proteome</keyword>
<gene>
    <name evidence="1" type="ORF">AO498_10835</name>
</gene>
<dbReference type="PATRIC" id="fig|1727163.4.peg.2263"/>
<reference evidence="1 2" key="2">
    <citation type="journal article" date="2016" name="Genome Announc.">
        <title>Complete Genome Sequence of Algoriphagus sp. Strain M8-2, Isolated from a Brackish Lake.</title>
        <authorList>
            <person name="Muraguchi Y."/>
            <person name="Kushimoto K."/>
            <person name="Ohtsubo Y."/>
            <person name="Suzuki T."/>
            <person name="Dohra H."/>
            <person name="Kimbara K."/>
            <person name="Shintani M."/>
        </authorList>
    </citation>
    <scope>NUCLEOTIDE SEQUENCE [LARGE SCALE GENOMIC DNA]</scope>
    <source>
        <strain evidence="1 2">M8-2</strain>
    </source>
</reference>
<dbReference type="Proteomes" id="UP000073816">
    <property type="component" value="Chromosome"/>
</dbReference>
<accession>A0A142EP71</accession>
<evidence type="ECO:0000313" key="1">
    <source>
        <dbReference type="EMBL" id="AMQ56926.1"/>
    </source>
</evidence>